<dbReference type="EMBL" id="RAWG01000169">
    <property type="protein sequence ID" value="RKH39244.1"/>
    <property type="molecule type" value="Genomic_DNA"/>
</dbReference>
<dbReference type="OrthoDB" id="6401683at2"/>
<name>A0A3A8NIH5_9BACT</name>
<reference evidence="2" key="1">
    <citation type="submission" date="2018-09" db="EMBL/GenBank/DDBJ databases">
        <authorList>
            <person name="Livingstone P.G."/>
            <person name="Whitworth D.E."/>
        </authorList>
    </citation>
    <scope>NUCLEOTIDE SEQUENCE [LARGE SCALE GENOMIC DNA]</scope>
    <source>
        <strain evidence="2">CA040B</strain>
    </source>
</reference>
<dbReference type="Proteomes" id="UP000273405">
    <property type="component" value="Unassembled WGS sequence"/>
</dbReference>
<protein>
    <submittedName>
        <fullName evidence="1">Uncharacterized protein</fullName>
    </submittedName>
</protein>
<evidence type="ECO:0000313" key="2">
    <source>
        <dbReference type="Proteomes" id="UP000273405"/>
    </source>
</evidence>
<organism evidence="1 2">
    <name type="scientific">Corallococcus sicarius</name>
    <dbReference type="NCBI Taxonomy" id="2316726"/>
    <lineage>
        <taxon>Bacteria</taxon>
        <taxon>Pseudomonadati</taxon>
        <taxon>Myxococcota</taxon>
        <taxon>Myxococcia</taxon>
        <taxon>Myxococcales</taxon>
        <taxon>Cystobacterineae</taxon>
        <taxon>Myxococcaceae</taxon>
        <taxon>Corallococcus</taxon>
    </lineage>
</organism>
<dbReference type="NCBIfam" id="TIGR04141">
    <property type="entry name" value="TIGR04141 family sporadically distributed protein"/>
    <property type="match status" value="1"/>
</dbReference>
<accession>A0A3A8NIH5</accession>
<sequence>MKLNITLFNAETKSFEQCLREPARNRRFLPTKSKKKLPDAEHEIYLVKTEPQPPKWLPFIKNYIAKDEDEHLSNHTASALILLKVKTDEGLRYFGMSAGFGHHVINKDNVELNFGLITTLNSVDPLKLRTVDSKKIGIQTLQKREASNLETKLGEF</sequence>
<comment type="caution">
    <text evidence="1">The sequence shown here is derived from an EMBL/GenBank/DDBJ whole genome shotgun (WGS) entry which is preliminary data.</text>
</comment>
<proteinExistence type="predicted"/>
<evidence type="ECO:0000313" key="1">
    <source>
        <dbReference type="EMBL" id="RKH39244.1"/>
    </source>
</evidence>
<dbReference type="Pfam" id="PF19614">
    <property type="entry name" value="DUF6119"/>
    <property type="match status" value="1"/>
</dbReference>
<gene>
    <name evidence="1" type="ORF">D7X12_24135</name>
</gene>
<dbReference type="AlphaFoldDB" id="A0A3A8NIH5"/>
<keyword evidence="2" id="KW-1185">Reference proteome</keyword>
<dbReference type="InterPro" id="IPR026487">
    <property type="entry name" value="CHP04141"/>
</dbReference>